<dbReference type="SUPFAM" id="SSF53850">
    <property type="entry name" value="Periplasmic binding protein-like II"/>
    <property type="match status" value="1"/>
</dbReference>
<evidence type="ECO:0000256" key="3">
    <source>
        <dbReference type="SAM" id="SignalP"/>
    </source>
</evidence>
<dbReference type="Gene3D" id="3.90.76.10">
    <property type="entry name" value="Dipeptide-binding Protein, Domain 1"/>
    <property type="match status" value="1"/>
</dbReference>
<gene>
    <name evidence="5" type="ORF">KHM83_04060</name>
</gene>
<name>A0ABS5PL00_9FIRM</name>
<sequence>MSKKITLFLIISCLSILFIGCAQSADDNTANAASPENNTEVESQQTADESSENNASNALEDTPTVIRLEGSDTGLPNPFKHLTRGPGMSKMQILYDSLLEIDADGYIPWLAESYHIDETGKIFTFKLVENAKWHDGTPLTAEDVLFTFEYYKTHTPVVDNLNIDGTYIVESVVQSDTWTIDIHVSQVDNTNLSRLGGVRILPKHIWETVDDPIAYDAPDATIGSGPYYMTHYDPVKGEYRYEAFDAYWGPAPAVDAIEWLPVSDSILAFENSEISLVNVSADLLTRYEGDDAFVVRKLPSFHAYRLMMNMTDVPALEAVNVRQAMAYGIDREALVAKIARGAAEVSSMGYVPKTSKWYNPEIEAYAFDAAHAKSLLDGQTYHFRLLTGNTPSEVKLAELIKLDLEQIGITVAIESVESKTRDEAIKTGDYELLLVNSGGMGGDPDYLRSIYGNASANTAALSASTLKGYQNETVAELAIEQAHTLDENQRMTLIHEMQSLIATDVPMIMLYTNQDNFVYRASEYDGWYARFDHSKLDHNKLSYVVPTP</sequence>
<feature type="chain" id="PRO_5046189367" evidence="3">
    <location>
        <begin position="25"/>
        <end position="548"/>
    </location>
</feature>
<dbReference type="EMBL" id="JAHBCL010000005">
    <property type="protein sequence ID" value="MBS7525849.1"/>
    <property type="molecule type" value="Genomic_DNA"/>
</dbReference>
<dbReference type="InterPro" id="IPR030678">
    <property type="entry name" value="Peptide/Ni-bd"/>
</dbReference>
<feature type="region of interest" description="Disordered" evidence="2">
    <location>
        <begin position="28"/>
        <end position="63"/>
    </location>
</feature>
<keyword evidence="5" id="KW-0238">DNA-binding</keyword>
<evidence type="ECO:0000313" key="6">
    <source>
        <dbReference type="Proteomes" id="UP000746471"/>
    </source>
</evidence>
<protein>
    <submittedName>
        <fullName evidence="5">DNA-binding protein</fullName>
    </submittedName>
</protein>
<feature type="compositionally biased region" description="Polar residues" evidence="2">
    <location>
        <begin position="28"/>
        <end position="59"/>
    </location>
</feature>
<accession>A0ABS5PL00</accession>
<dbReference type="PIRSF" id="PIRSF002741">
    <property type="entry name" value="MppA"/>
    <property type="match status" value="1"/>
</dbReference>
<reference evidence="5 6" key="1">
    <citation type="submission" date="2021-05" db="EMBL/GenBank/DDBJ databases">
        <title>Fusibacter ferrireducens sp. nov., an anaerobic, sulfur- and Fe-reducing bacterium isolated from the mangrove sediment.</title>
        <authorList>
            <person name="Qiu D."/>
        </authorList>
    </citation>
    <scope>NUCLEOTIDE SEQUENCE [LARGE SCALE GENOMIC DNA]</scope>
    <source>
        <strain evidence="5 6">DSM 12116</strain>
    </source>
</reference>
<organism evidence="5 6">
    <name type="scientific">Fusibacter paucivorans</name>
    <dbReference type="NCBI Taxonomy" id="76009"/>
    <lineage>
        <taxon>Bacteria</taxon>
        <taxon>Bacillati</taxon>
        <taxon>Bacillota</taxon>
        <taxon>Clostridia</taxon>
        <taxon>Eubacteriales</taxon>
        <taxon>Eubacteriales Family XII. Incertae Sedis</taxon>
        <taxon>Fusibacter</taxon>
    </lineage>
</organism>
<dbReference type="PROSITE" id="PS51257">
    <property type="entry name" value="PROKAR_LIPOPROTEIN"/>
    <property type="match status" value="1"/>
</dbReference>
<dbReference type="Gene3D" id="3.40.190.10">
    <property type="entry name" value="Periplasmic binding protein-like II"/>
    <property type="match status" value="1"/>
</dbReference>
<feature type="domain" description="Solute-binding protein family 5" evidence="4">
    <location>
        <begin position="106"/>
        <end position="454"/>
    </location>
</feature>
<dbReference type="Pfam" id="PF00496">
    <property type="entry name" value="SBP_bac_5"/>
    <property type="match status" value="1"/>
</dbReference>
<dbReference type="InterPro" id="IPR039424">
    <property type="entry name" value="SBP_5"/>
</dbReference>
<comment type="caution">
    <text evidence="5">The sequence shown here is derived from an EMBL/GenBank/DDBJ whole genome shotgun (WGS) entry which is preliminary data.</text>
</comment>
<dbReference type="Proteomes" id="UP000746471">
    <property type="component" value="Unassembled WGS sequence"/>
</dbReference>
<dbReference type="PANTHER" id="PTHR30290:SF64">
    <property type="entry name" value="ABC TRANSPORTER PERIPLASMIC BINDING PROTEIN"/>
    <property type="match status" value="1"/>
</dbReference>
<dbReference type="PANTHER" id="PTHR30290">
    <property type="entry name" value="PERIPLASMIC BINDING COMPONENT OF ABC TRANSPORTER"/>
    <property type="match status" value="1"/>
</dbReference>
<evidence type="ECO:0000259" key="4">
    <source>
        <dbReference type="Pfam" id="PF00496"/>
    </source>
</evidence>
<feature type="signal peptide" evidence="3">
    <location>
        <begin position="1"/>
        <end position="24"/>
    </location>
</feature>
<keyword evidence="1 3" id="KW-0732">Signal</keyword>
<keyword evidence="6" id="KW-1185">Reference proteome</keyword>
<evidence type="ECO:0000313" key="5">
    <source>
        <dbReference type="EMBL" id="MBS7525849.1"/>
    </source>
</evidence>
<evidence type="ECO:0000256" key="1">
    <source>
        <dbReference type="ARBA" id="ARBA00022729"/>
    </source>
</evidence>
<evidence type="ECO:0000256" key="2">
    <source>
        <dbReference type="SAM" id="MobiDB-lite"/>
    </source>
</evidence>
<dbReference type="Gene3D" id="3.10.105.10">
    <property type="entry name" value="Dipeptide-binding Protein, Domain 3"/>
    <property type="match status" value="1"/>
</dbReference>
<dbReference type="RefSeq" id="WP_213235633.1">
    <property type="nucleotide sequence ID" value="NZ_JAHBCL010000005.1"/>
</dbReference>
<dbReference type="InterPro" id="IPR000914">
    <property type="entry name" value="SBP_5_dom"/>
</dbReference>
<proteinExistence type="predicted"/>
<dbReference type="GO" id="GO:0003677">
    <property type="term" value="F:DNA binding"/>
    <property type="evidence" value="ECO:0007669"/>
    <property type="project" value="UniProtKB-KW"/>
</dbReference>